<dbReference type="AlphaFoldDB" id="A0ABD5NAM0"/>
<dbReference type="InterPro" id="IPR010368">
    <property type="entry name" value="Com_YlbF"/>
</dbReference>
<dbReference type="Gene3D" id="1.20.1500.10">
    <property type="entry name" value="YheA/YmcA-like"/>
    <property type="match status" value="1"/>
</dbReference>
<dbReference type="GeneID" id="69117899"/>
<feature type="region of interest" description="Disordered" evidence="1">
    <location>
        <begin position="1"/>
        <end position="21"/>
    </location>
</feature>
<evidence type="ECO:0000313" key="2">
    <source>
        <dbReference type="EMBL" id="MFC3476191.1"/>
    </source>
</evidence>
<keyword evidence="3" id="KW-1185">Reference proteome</keyword>
<sequence>MSVDSDADAAAATETTDADDLARQLGEAITETPEYRAYEETKEAVETNEEVQSRISDFEDLRQDFMLARQTGDATQEDVQEVQEAQAHLHDHPVMAEYLDAQDALEAKFEALNELISEPLSVDFVGESGACCQD</sequence>
<name>A0ABD5NAM0_9EURY</name>
<dbReference type="SUPFAM" id="SSF158622">
    <property type="entry name" value="YheA/YmcA-like"/>
    <property type="match status" value="1"/>
</dbReference>
<accession>A0ABD5NAM0</accession>
<organism evidence="2 3">
    <name type="scientific">Halobacterium litoreum</name>
    <dbReference type="NCBI Taxonomy" id="2039234"/>
    <lineage>
        <taxon>Archaea</taxon>
        <taxon>Methanobacteriati</taxon>
        <taxon>Methanobacteriota</taxon>
        <taxon>Stenosarchaea group</taxon>
        <taxon>Halobacteria</taxon>
        <taxon>Halobacteriales</taxon>
        <taxon>Halobacteriaceae</taxon>
        <taxon>Halobacterium</taxon>
    </lineage>
</organism>
<proteinExistence type="predicted"/>
<dbReference type="Pfam" id="PF06133">
    <property type="entry name" value="Com_YlbF"/>
    <property type="match status" value="1"/>
</dbReference>
<gene>
    <name evidence="2" type="ORF">ACFOKC_00485</name>
</gene>
<protein>
    <submittedName>
        <fullName evidence="2">YlbF family regulator</fullName>
    </submittedName>
</protein>
<dbReference type="EMBL" id="JBHRWN010000002">
    <property type="protein sequence ID" value="MFC3476191.1"/>
    <property type="molecule type" value="Genomic_DNA"/>
</dbReference>
<evidence type="ECO:0000256" key="1">
    <source>
        <dbReference type="SAM" id="MobiDB-lite"/>
    </source>
</evidence>
<evidence type="ECO:0000313" key="3">
    <source>
        <dbReference type="Proteomes" id="UP001595660"/>
    </source>
</evidence>
<comment type="caution">
    <text evidence="2">The sequence shown here is derived from an EMBL/GenBank/DDBJ whole genome shotgun (WGS) entry which is preliminary data.</text>
</comment>
<dbReference type="Proteomes" id="UP001595660">
    <property type="component" value="Unassembled WGS sequence"/>
</dbReference>
<dbReference type="InterPro" id="IPR023378">
    <property type="entry name" value="YheA/YmcA-like_dom_sf"/>
</dbReference>
<reference evidence="2 3" key="1">
    <citation type="journal article" date="2019" name="Int. J. Syst. Evol. Microbiol.">
        <title>The Global Catalogue of Microorganisms (GCM) 10K type strain sequencing project: providing services to taxonomists for standard genome sequencing and annotation.</title>
        <authorList>
            <consortium name="The Broad Institute Genomics Platform"/>
            <consortium name="The Broad Institute Genome Sequencing Center for Infectious Disease"/>
            <person name="Wu L."/>
            <person name="Ma J."/>
        </authorList>
    </citation>
    <scope>NUCLEOTIDE SEQUENCE [LARGE SCALE GENOMIC DNA]</scope>
    <source>
        <strain evidence="2 3">CGMCC 1.12562</strain>
    </source>
</reference>
<dbReference type="RefSeq" id="WP_232569203.1">
    <property type="nucleotide sequence ID" value="NZ_CP089466.1"/>
</dbReference>